<dbReference type="SUPFAM" id="SSF56219">
    <property type="entry name" value="DNase I-like"/>
    <property type="match status" value="1"/>
</dbReference>
<keyword evidence="2" id="KW-1185">Reference proteome</keyword>
<gene>
    <name evidence="1" type="ORF">MEDL_57418</name>
</gene>
<dbReference type="Gene3D" id="3.60.10.10">
    <property type="entry name" value="Endonuclease/exonuclease/phosphatase"/>
    <property type="match status" value="1"/>
</dbReference>
<dbReference type="Proteomes" id="UP000683360">
    <property type="component" value="Unassembled WGS sequence"/>
</dbReference>
<reference evidence="1" key="1">
    <citation type="submission" date="2021-03" db="EMBL/GenBank/DDBJ databases">
        <authorList>
            <person name="Bekaert M."/>
        </authorList>
    </citation>
    <scope>NUCLEOTIDE SEQUENCE</scope>
</reference>
<proteinExistence type="predicted"/>
<name>A0A8S3USN8_MYTED</name>
<dbReference type="OrthoDB" id="6082598at2759"/>
<dbReference type="EMBL" id="CAJPWZ010002770">
    <property type="protein sequence ID" value="CAG2245404.1"/>
    <property type="molecule type" value="Genomic_DNA"/>
</dbReference>
<evidence type="ECO:0000313" key="2">
    <source>
        <dbReference type="Proteomes" id="UP000683360"/>
    </source>
</evidence>
<comment type="caution">
    <text evidence="1">The sequence shown here is derived from an EMBL/GenBank/DDBJ whole genome shotgun (WGS) entry which is preliminary data.</text>
</comment>
<sequence length="407" mass="47406">MKDMKIEINNIKATQEQQAHTLAKEENHHYIIEDRVKSMEQVNTYLENENFELKEQFLRLQTHSMKYNLIFSGITEQDNESKEDTESVIKNFIETELEIRDANTISFQNVHRLRPRNDGKPRNIIAKFSKYDDHQRVIRVVPAKLRHKSHTDSDYVQWFEISPELTGLRVNILVGGVYIPPEYSKYSTDNAFSEIETEMMQFSENASSIILLGDFNARTATMPDFIVPDDTLFDILDLTDNQDVDTLKNMYSYNFLLDYNIPLQRSSEDKKSNGFGSKLIDMCKRCSLYIANGRLFDDTIGKTTCKNVSLIDYLIISPDLFNYITNFNVLDFDPMISDVHNRIHFTLSFQTLKQVNPKNINDLDHTKIKWNPVHANQFQQVLSNRLGEIDSALDDLDNNHYIQVSLF</sequence>
<evidence type="ECO:0008006" key="3">
    <source>
        <dbReference type="Google" id="ProtNLM"/>
    </source>
</evidence>
<evidence type="ECO:0000313" key="1">
    <source>
        <dbReference type="EMBL" id="CAG2245404.1"/>
    </source>
</evidence>
<accession>A0A8S3USN8</accession>
<dbReference type="AlphaFoldDB" id="A0A8S3USN8"/>
<dbReference type="InterPro" id="IPR036691">
    <property type="entry name" value="Endo/exonu/phosph_ase_sf"/>
</dbReference>
<protein>
    <recommendedName>
        <fullName evidence="3">Endonuclease/exonuclease/phosphatase domain-containing protein</fullName>
    </recommendedName>
</protein>
<organism evidence="1 2">
    <name type="scientific">Mytilus edulis</name>
    <name type="common">Blue mussel</name>
    <dbReference type="NCBI Taxonomy" id="6550"/>
    <lineage>
        <taxon>Eukaryota</taxon>
        <taxon>Metazoa</taxon>
        <taxon>Spiralia</taxon>
        <taxon>Lophotrochozoa</taxon>
        <taxon>Mollusca</taxon>
        <taxon>Bivalvia</taxon>
        <taxon>Autobranchia</taxon>
        <taxon>Pteriomorphia</taxon>
        <taxon>Mytilida</taxon>
        <taxon>Mytiloidea</taxon>
        <taxon>Mytilidae</taxon>
        <taxon>Mytilinae</taxon>
        <taxon>Mytilus</taxon>
    </lineage>
</organism>